<dbReference type="Proteomes" id="UP000285190">
    <property type="component" value="Unassembled WGS sequence"/>
</dbReference>
<feature type="region of interest" description="Disordered" evidence="1">
    <location>
        <begin position="140"/>
        <end position="225"/>
    </location>
</feature>
<protein>
    <submittedName>
        <fullName evidence="3">DUF3106 domain-containing protein</fullName>
    </submittedName>
</protein>
<evidence type="ECO:0000256" key="2">
    <source>
        <dbReference type="SAM" id="SignalP"/>
    </source>
</evidence>
<dbReference type="EMBL" id="QYUN01000002">
    <property type="protein sequence ID" value="RJG06389.1"/>
    <property type="molecule type" value="Genomic_DNA"/>
</dbReference>
<accession>A0A418X1Q8</accession>
<keyword evidence="2" id="KW-0732">Signal</keyword>
<dbReference type="InterPro" id="IPR021455">
    <property type="entry name" value="DUF3106"/>
</dbReference>
<feature type="compositionally biased region" description="Basic and acidic residues" evidence="1">
    <location>
        <begin position="140"/>
        <end position="156"/>
    </location>
</feature>
<evidence type="ECO:0000313" key="4">
    <source>
        <dbReference type="Proteomes" id="UP000285190"/>
    </source>
</evidence>
<dbReference type="Pfam" id="PF11304">
    <property type="entry name" value="DUF3106"/>
    <property type="match status" value="1"/>
</dbReference>
<keyword evidence="4" id="KW-1185">Reference proteome</keyword>
<dbReference type="OrthoDB" id="9796567at2"/>
<organism evidence="3 4">
    <name type="scientific">Noviherbaspirillum cavernae</name>
    <dbReference type="NCBI Taxonomy" id="2320862"/>
    <lineage>
        <taxon>Bacteria</taxon>
        <taxon>Pseudomonadati</taxon>
        <taxon>Pseudomonadota</taxon>
        <taxon>Betaproteobacteria</taxon>
        <taxon>Burkholderiales</taxon>
        <taxon>Oxalobacteraceae</taxon>
        <taxon>Noviherbaspirillum</taxon>
    </lineage>
</organism>
<feature type="signal peptide" evidence="2">
    <location>
        <begin position="1"/>
        <end position="31"/>
    </location>
</feature>
<sequence length="225" mass="24750">MAHNVFPAVSRRLRAACALGALSTVAALAFAAPDNLPAATGEGGPAKSIVAPEINPAPIHATAKQQRASKPFWTDLTPVQQQALMPLAGEWDKLEPARKTKWLAIGNKFASMTPDEQQRVQERMREWLKLTPEQRRIARESYSRAKKLNPDQKSAEWEQYQQLSDEQKKKLAADAASKKRVTTLPPPSQAKAKTVPPIKSTPKPVLERSVNPQAARQAALQPDTK</sequence>
<dbReference type="RefSeq" id="WP_119738921.1">
    <property type="nucleotide sequence ID" value="NZ_QYUN01000002.1"/>
</dbReference>
<feature type="chain" id="PRO_5019082998" evidence="2">
    <location>
        <begin position="32"/>
        <end position="225"/>
    </location>
</feature>
<proteinExistence type="predicted"/>
<gene>
    <name evidence="3" type="ORF">D3870_10515</name>
</gene>
<evidence type="ECO:0000256" key="1">
    <source>
        <dbReference type="SAM" id="MobiDB-lite"/>
    </source>
</evidence>
<dbReference type="AlphaFoldDB" id="A0A418X1Q8"/>
<comment type="caution">
    <text evidence="3">The sequence shown here is derived from an EMBL/GenBank/DDBJ whole genome shotgun (WGS) entry which is preliminary data.</text>
</comment>
<name>A0A418X1Q8_9BURK</name>
<evidence type="ECO:0000313" key="3">
    <source>
        <dbReference type="EMBL" id="RJG06389.1"/>
    </source>
</evidence>
<reference evidence="3 4" key="1">
    <citation type="submission" date="2018-09" db="EMBL/GenBank/DDBJ databases">
        <authorList>
            <person name="Zhu H."/>
        </authorList>
    </citation>
    <scope>NUCLEOTIDE SEQUENCE [LARGE SCALE GENOMIC DNA]</scope>
    <source>
        <strain evidence="3 4">K2R10-39</strain>
    </source>
</reference>